<name>A0ABC8TCV2_9AQUA</name>
<dbReference type="EMBL" id="CAUOFW020004713">
    <property type="protein sequence ID" value="CAK9166901.1"/>
    <property type="molecule type" value="Genomic_DNA"/>
</dbReference>
<dbReference type="PANTHER" id="PTHR42765">
    <property type="entry name" value="SOLEUCYL-TRNA SYNTHETASE"/>
    <property type="match status" value="1"/>
</dbReference>
<dbReference type="PANTHER" id="PTHR42765:SF1">
    <property type="entry name" value="ISOLEUCINE--TRNA LIGASE, MITOCHONDRIAL"/>
    <property type="match status" value="1"/>
</dbReference>
<reference evidence="1 2" key="1">
    <citation type="submission" date="2024-02" db="EMBL/GenBank/DDBJ databases">
        <authorList>
            <person name="Vignale AGUSTIN F."/>
            <person name="Sosa J E."/>
            <person name="Modenutti C."/>
        </authorList>
    </citation>
    <scope>NUCLEOTIDE SEQUENCE [LARGE SCALE GENOMIC DNA]</scope>
</reference>
<dbReference type="Proteomes" id="UP001642360">
    <property type="component" value="Unassembled WGS sequence"/>
</dbReference>
<evidence type="ECO:0000313" key="2">
    <source>
        <dbReference type="Proteomes" id="UP001642360"/>
    </source>
</evidence>
<organism evidence="1 2">
    <name type="scientific">Ilex paraguariensis</name>
    <name type="common">yerba mate</name>
    <dbReference type="NCBI Taxonomy" id="185542"/>
    <lineage>
        <taxon>Eukaryota</taxon>
        <taxon>Viridiplantae</taxon>
        <taxon>Streptophyta</taxon>
        <taxon>Embryophyta</taxon>
        <taxon>Tracheophyta</taxon>
        <taxon>Spermatophyta</taxon>
        <taxon>Magnoliopsida</taxon>
        <taxon>eudicotyledons</taxon>
        <taxon>Gunneridae</taxon>
        <taxon>Pentapetalae</taxon>
        <taxon>asterids</taxon>
        <taxon>campanulids</taxon>
        <taxon>Aquifoliales</taxon>
        <taxon>Aquifoliaceae</taxon>
        <taxon>Ilex</taxon>
    </lineage>
</organism>
<gene>
    <name evidence="1" type="ORF">ILEXP_LOCUS36144</name>
</gene>
<accession>A0ABC8TCV2</accession>
<keyword evidence="2" id="KW-1185">Reference proteome</keyword>
<dbReference type="AlphaFoldDB" id="A0ABC8TCV2"/>
<comment type="caution">
    <text evidence="1">The sequence shown here is derived from an EMBL/GenBank/DDBJ whole genome shotgun (WGS) entry which is preliminary data.</text>
</comment>
<evidence type="ECO:0000313" key="1">
    <source>
        <dbReference type="EMBL" id="CAK9166901.1"/>
    </source>
</evidence>
<dbReference type="InterPro" id="IPR050081">
    <property type="entry name" value="Ile-tRNA_ligase"/>
</dbReference>
<proteinExistence type="predicted"/>
<protein>
    <submittedName>
        <fullName evidence="1">Uncharacterized protein</fullName>
    </submittedName>
</protein>
<sequence>MADFLANYAVQLRSSIDLTLAEPFPLGGRLVLQQDQSGLPVVRKKISLEALSYGADALILWVLSVDYTNDVMAGPQVLRQMSSIYRMVGGMLRFLLANLHD</sequence>